<comment type="function">
    <text evidence="9 11">FliM is one of three proteins (FliG, FliN, FliM) that forms the rotor-mounted switch complex (C ring), located at the base of the basal body. This complex interacts with the CheY and CheZ chemotaxis proteins, in addition to contacting components of the motor that determine the direction of flagellar rotation.</text>
</comment>
<organism evidence="13 14">
    <name type="scientific">Methylobacter tundripaludum</name>
    <dbReference type="NCBI Taxonomy" id="173365"/>
    <lineage>
        <taxon>Bacteria</taxon>
        <taxon>Pseudomonadati</taxon>
        <taxon>Pseudomonadota</taxon>
        <taxon>Gammaproteobacteria</taxon>
        <taxon>Methylococcales</taxon>
        <taxon>Methylococcaceae</taxon>
        <taxon>Methylobacter</taxon>
    </lineage>
</organism>
<evidence type="ECO:0000313" key="14">
    <source>
        <dbReference type="Proteomes" id="UP000238071"/>
    </source>
</evidence>
<feature type="domain" description="Flagellar motor switch protein FliN-like C-terminal" evidence="12">
    <location>
        <begin position="261"/>
        <end position="329"/>
    </location>
</feature>
<keyword evidence="13" id="KW-0966">Cell projection</keyword>
<dbReference type="PANTHER" id="PTHR30034">
    <property type="entry name" value="FLAGELLAR MOTOR SWITCH PROTEIN FLIM"/>
    <property type="match status" value="1"/>
</dbReference>
<evidence type="ECO:0000256" key="3">
    <source>
        <dbReference type="ARBA" id="ARBA00022475"/>
    </source>
</evidence>
<dbReference type="GO" id="GO:0050918">
    <property type="term" value="P:positive chemotaxis"/>
    <property type="evidence" value="ECO:0007669"/>
    <property type="project" value="TreeGrafter"/>
</dbReference>
<dbReference type="Gene3D" id="2.30.330.10">
    <property type="entry name" value="SpoA-like"/>
    <property type="match status" value="1"/>
</dbReference>
<keyword evidence="3 11" id="KW-1003">Cell membrane</keyword>
<evidence type="ECO:0000256" key="9">
    <source>
        <dbReference type="ARBA" id="ARBA00025044"/>
    </source>
</evidence>
<gene>
    <name evidence="13" type="ORF">B0F88_11343</name>
</gene>
<dbReference type="SUPFAM" id="SSF103039">
    <property type="entry name" value="CheC-like"/>
    <property type="match status" value="1"/>
</dbReference>
<keyword evidence="4 11" id="KW-0145">Chemotaxis</keyword>
<dbReference type="GO" id="GO:0003774">
    <property type="term" value="F:cytoskeletal motor activity"/>
    <property type="evidence" value="ECO:0007669"/>
    <property type="project" value="InterPro"/>
</dbReference>
<reference evidence="13 14" key="1">
    <citation type="submission" date="2018-02" db="EMBL/GenBank/DDBJ databases">
        <title>Subsurface microbial communities from deep shales in Ohio and West Virginia, USA.</title>
        <authorList>
            <person name="Wrighton K."/>
        </authorList>
    </citation>
    <scope>NUCLEOTIDE SEQUENCE [LARGE SCALE GENOMIC DNA]</scope>
    <source>
        <strain evidence="13 14">OWC-G53F</strain>
    </source>
</reference>
<protein>
    <recommendedName>
        <fullName evidence="2 10">Flagellar motor switch protein FliM</fullName>
    </recommendedName>
</protein>
<dbReference type="EMBL" id="PTIY01000013">
    <property type="protein sequence ID" value="PPK67704.1"/>
    <property type="molecule type" value="Genomic_DNA"/>
</dbReference>
<dbReference type="OrthoDB" id="9806941at2"/>
<evidence type="ECO:0000256" key="10">
    <source>
        <dbReference type="NCBIfam" id="TIGR01397"/>
    </source>
</evidence>
<dbReference type="Pfam" id="PF02154">
    <property type="entry name" value="FliM"/>
    <property type="match status" value="1"/>
</dbReference>
<dbReference type="RefSeq" id="WP_104424745.1">
    <property type="nucleotide sequence ID" value="NZ_PTIY01000013.1"/>
</dbReference>
<sequence length="331" mass="37208">MSDLLSQAEIDALLNGVSDGDIETEDESEFYSEADDEEFHEKGVVREYDFASQERIVRGRMPTLEMVNERFARFIRISLFNFLRRSAEIFISGIQVQKFSEYIQGLLVPTNLTIVRFNPLRGKALIVIDPRLVFTVVDNFFGGAGQFYNQTEGREFTPTEMRVVRIIIDMIFKDLKEAWKPVMELDFEYVGAEINPRFANIIGPGEIIVISTIHVELEGGGGDVNIAMPYAMLEPIRELLDAISSDSGEVDGSWQAALRGEVLRAEVSINSLLVEKNMTIRDVMRLKKGDVIPIDMPETVTLKAEGIPVFEGKVGISDGNYAIQIIDKVRS</sequence>
<dbReference type="AlphaFoldDB" id="A0A2S6GR51"/>
<keyword evidence="6 11" id="KW-0283">Flagellar rotation</keyword>
<evidence type="ECO:0000256" key="1">
    <source>
        <dbReference type="ARBA" id="ARBA00011049"/>
    </source>
</evidence>
<dbReference type="Pfam" id="PF01052">
    <property type="entry name" value="FliMN_C"/>
    <property type="match status" value="1"/>
</dbReference>
<dbReference type="PIRSF" id="PIRSF002888">
    <property type="entry name" value="FliM"/>
    <property type="match status" value="1"/>
</dbReference>
<dbReference type="GO" id="GO:0009425">
    <property type="term" value="C:bacterial-type flagellum basal body"/>
    <property type="evidence" value="ECO:0007669"/>
    <property type="project" value="UniProtKB-SubCell"/>
</dbReference>
<keyword evidence="13" id="KW-0969">Cilium</keyword>
<dbReference type="NCBIfam" id="TIGR01397">
    <property type="entry name" value="fliM_switch"/>
    <property type="match status" value="1"/>
</dbReference>
<dbReference type="PRINTS" id="PR00955">
    <property type="entry name" value="FLGMOTORFLIM"/>
</dbReference>
<dbReference type="Proteomes" id="UP000238071">
    <property type="component" value="Unassembled WGS sequence"/>
</dbReference>
<dbReference type="InterPro" id="IPR028976">
    <property type="entry name" value="CheC-like_sf"/>
</dbReference>
<dbReference type="InterPro" id="IPR001543">
    <property type="entry name" value="FliN-like_C"/>
</dbReference>
<comment type="similarity">
    <text evidence="1 11">Belongs to the FliM family.</text>
</comment>
<accession>A0A2S6GR51</accession>
<dbReference type="GO" id="GO:0005886">
    <property type="term" value="C:plasma membrane"/>
    <property type="evidence" value="ECO:0007669"/>
    <property type="project" value="UniProtKB-SubCell"/>
</dbReference>
<keyword evidence="13" id="KW-0282">Flagellum</keyword>
<evidence type="ECO:0000256" key="5">
    <source>
        <dbReference type="ARBA" id="ARBA00022519"/>
    </source>
</evidence>
<evidence type="ECO:0000256" key="2">
    <source>
        <dbReference type="ARBA" id="ARBA00021898"/>
    </source>
</evidence>
<evidence type="ECO:0000313" key="13">
    <source>
        <dbReference type="EMBL" id="PPK67704.1"/>
    </source>
</evidence>
<evidence type="ECO:0000256" key="8">
    <source>
        <dbReference type="ARBA" id="ARBA00023143"/>
    </source>
</evidence>
<dbReference type="Gene3D" id="3.40.1550.10">
    <property type="entry name" value="CheC-like"/>
    <property type="match status" value="1"/>
</dbReference>
<evidence type="ECO:0000256" key="6">
    <source>
        <dbReference type="ARBA" id="ARBA00022779"/>
    </source>
</evidence>
<dbReference type="GO" id="GO:0071978">
    <property type="term" value="P:bacterial-type flagellum-dependent swarming motility"/>
    <property type="evidence" value="ECO:0007669"/>
    <property type="project" value="TreeGrafter"/>
</dbReference>
<keyword evidence="5 11" id="KW-0997">Cell inner membrane</keyword>
<dbReference type="PANTHER" id="PTHR30034:SF3">
    <property type="entry name" value="FLAGELLAR MOTOR SWITCH PROTEIN FLIM"/>
    <property type="match status" value="1"/>
</dbReference>
<evidence type="ECO:0000256" key="11">
    <source>
        <dbReference type="PIRNR" id="PIRNR002888"/>
    </source>
</evidence>
<proteinExistence type="inferred from homology"/>
<evidence type="ECO:0000256" key="4">
    <source>
        <dbReference type="ARBA" id="ARBA00022500"/>
    </source>
</evidence>
<evidence type="ECO:0000256" key="7">
    <source>
        <dbReference type="ARBA" id="ARBA00023136"/>
    </source>
</evidence>
<keyword evidence="7 11" id="KW-0472">Membrane</keyword>
<dbReference type="SUPFAM" id="SSF101801">
    <property type="entry name" value="Surface presentation of antigens (SPOA)"/>
    <property type="match status" value="1"/>
</dbReference>
<keyword evidence="8 11" id="KW-0975">Bacterial flagellum</keyword>
<comment type="subcellular location">
    <subcellularLocation>
        <location evidence="11">Cell inner membrane</location>
        <topology evidence="11">Peripheral membrane protein</topology>
    </subcellularLocation>
    <subcellularLocation>
        <location evidence="11">Bacterial flagellum basal body</location>
    </subcellularLocation>
</comment>
<dbReference type="InterPro" id="IPR001689">
    <property type="entry name" value="Flag_FliM"/>
</dbReference>
<evidence type="ECO:0000259" key="12">
    <source>
        <dbReference type="Pfam" id="PF01052"/>
    </source>
</evidence>
<dbReference type="CDD" id="cd17908">
    <property type="entry name" value="FliM"/>
    <property type="match status" value="1"/>
</dbReference>
<keyword evidence="14" id="KW-1185">Reference proteome</keyword>
<name>A0A2S6GR51_9GAMM</name>
<comment type="caution">
    <text evidence="13">The sequence shown here is derived from an EMBL/GenBank/DDBJ whole genome shotgun (WGS) entry which is preliminary data.</text>
</comment>
<dbReference type="InterPro" id="IPR036429">
    <property type="entry name" value="SpoA-like_sf"/>
</dbReference>